<evidence type="ECO:0000313" key="2">
    <source>
        <dbReference type="EMBL" id="KAJ1202362.1"/>
    </source>
</evidence>
<gene>
    <name evidence="2" type="ORF">NDU88_006162</name>
</gene>
<dbReference type="EMBL" id="JANPWB010000003">
    <property type="protein sequence ID" value="KAJ1202362.1"/>
    <property type="molecule type" value="Genomic_DNA"/>
</dbReference>
<protein>
    <submittedName>
        <fullName evidence="2">Uncharacterized protein</fullName>
    </submittedName>
</protein>
<name>A0AAV7VNU5_PLEWA</name>
<feature type="region of interest" description="Disordered" evidence="1">
    <location>
        <begin position="11"/>
        <end position="93"/>
    </location>
</feature>
<evidence type="ECO:0000313" key="3">
    <source>
        <dbReference type="Proteomes" id="UP001066276"/>
    </source>
</evidence>
<sequence>MCNSFLDVTRAAAAAPGGTHQGSARGGKSGEVRRTVQDYTCTADAWPSKWHPTTAVSSSLPSPEDQEAAKPEIQPHSGESVALAGMVLQRTQD</sequence>
<dbReference type="AlphaFoldDB" id="A0AAV7VNU5"/>
<organism evidence="2 3">
    <name type="scientific">Pleurodeles waltl</name>
    <name type="common">Iberian ribbed newt</name>
    <dbReference type="NCBI Taxonomy" id="8319"/>
    <lineage>
        <taxon>Eukaryota</taxon>
        <taxon>Metazoa</taxon>
        <taxon>Chordata</taxon>
        <taxon>Craniata</taxon>
        <taxon>Vertebrata</taxon>
        <taxon>Euteleostomi</taxon>
        <taxon>Amphibia</taxon>
        <taxon>Batrachia</taxon>
        <taxon>Caudata</taxon>
        <taxon>Salamandroidea</taxon>
        <taxon>Salamandridae</taxon>
        <taxon>Pleurodelinae</taxon>
        <taxon>Pleurodeles</taxon>
    </lineage>
</organism>
<keyword evidence="3" id="KW-1185">Reference proteome</keyword>
<reference evidence="2" key="1">
    <citation type="journal article" date="2022" name="bioRxiv">
        <title>Sequencing and chromosome-scale assembly of the giantPleurodeles waltlgenome.</title>
        <authorList>
            <person name="Brown T."/>
            <person name="Elewa A."/>
            <person name="Iarovenko S."/>
            <person name="Subramanian E."/>
            <person name="Araus A.J."/>
            <person name="Petzold A."/>
            <person name="Susuki M."/>
            <person name="Suzuki K.-i.T."/>
            <person name="Hayashi T."/>
            <person name="Toyoda A."/>
            <person name="Oliveira C."/>
            <person name="Osipova E."/>
            <person name="Leigh N.D."/>
            <person name="Simon A."/>
            <person name="Yun M.H."/>
        </authorList>
    </citation>
    <scope>NUCLEOTIDE SEQUENCE</scope>
    <source>
        <strain evidence="2">20211129_DDA</strain>
        <tissue evidence="2">Liver</tissue>
    </source>
</reference>
<comment type="caution">
    <text evidence="2">The sequence shown here is derived from an EMBL/GenBank/DDBJ whole genome shotgun (WGS) entry which is preliminary data.</text>
</comment>
<dbReference type="Proteomes" id="UP001066276">
    <property type="component" value="Chromosome 2_1"/>
</dbReference>
<accession>A0AAV7VNU5</accession>
<evidence type="ECO:0000256" key="1">
    <source>
        <dbReference type="SAM" id="MobiDB-lite"/>
    </source>
</evidence>
<proteinExistence type="predicted"/>